<dbReference type="InterPro" id="IPR023035">
    <property type="entry name" value="Ribosomal_uS9_bac/plastid"/>
</dbReference>
<dbReference type="EMBL" id="MHKX01000011">
    <property type="protein sequence ID" value="OGY98341.1"/>
    <property type="molecule type" value="Genomic_DNA"/>
</dbReference>
<dbReference type="GO" id="GO:0003735">
    <property type="term" value="F:structural constituent of ribosome"/>
    <property type="evidence" value="ECO:0007669"/>
    <property type="project" value="InterPro"/>
</dbReference>
<evidence type="ECO:0000313" key="8">
    <source>
        <dbReference type="Proteomes" id="UP000179059"/>
    </source>
</evidence>
<evidence type="ECO:0000256" key="2">
    <source>
        <dbReference type="ARBA" id="ARBA00022980"/>
    </source>
</evidence>
<dbReference type="InterPro" id="IPR020574">
    <property type="entry name" value="Ribosomal_uS9_CS"/>
</dbReference>
<comment type="caution">
    <text evidence="7">The sequence shown here is derived from an EMBL/GenBank/DDBJ whole genome shotgun (WGS) entry which is preliminary data.</text>
</comment>
<dbReference type="SUPFAM" id="SSF54211">
    <property type="entry name" value="Ribosomal protein S5 domain 2-like"/>
    <property type="match status" value="1"/>
</dbReference>
<dbReference type="PANTHER" id="PTHR21569">
    <property type="entry name" value="RIBOSOMAL PROTEIN S9"/>
    <property type="match status" value="1"/>
</dbReference>
<comment type="similarity">
    <text evidence="1 5 6">Belongs to the universal ribosomal protein uS9 family.</text>
</comment>
<dbReference type="GO" id="GO:0006412">
    <property type="term" value="P:translation"/>
    <property type="evidence" value="ECO:0007669"/>
    <property type="project" value="UniProtKB-UniRule"/>
</dbReference>
<dbReference type="GO" id="GO:0003723">
    <property type="term" value="F:RNA binding"/>
    <property type="evidence" value="ECO:0007669"/>
    <property type="project" value="TreeGrafter"/>
</dbReference>
<dbReference type="Proteomes" id="UP000179059">
    <property type="component" value="Unassembled WGS sequence"/>
</dbReference>
<accession>A0A1G2CAZ9</accession>
<dbReference type="PROSITE" id="PS00360">
    <property type="entry name" value="RIBOSOMAL_S9"/>
    <property type="match status" value="1"/>
</dbReference>
<dbReference type="NCBIfam" id="NF001099">
    <property type="entry name" value="PRK00132.1"/>
    <property type="match status" value="1"/>
</dbReference>
<dbReference type="Pfam" id="PF00380">
    <property type="entry name" value="Ribosomal_S9"/>
    <property type="match status" value="1"/>
</dbReference>
<proteinExistence type="inferred from homology"/>
<name>A0A1G2CAZ9_9BACT</name>
<evidence type="ECO:0000313" key="7">
    <source>
        <dbReference type="EMBL" id="OGY98341.1"/>
    </source>
</evidence>
<dbReference type="PANTHER" id="PTHR21569:SF1">
    <property type="entry name" value="SMALL RIBOSOMAL SUBUNIT PROTEIN US9M"/>
    <property type="match status" value="1"/>
</dbReference>
<sequence length="124" mass="13927">MEGIGRRKTAVARVRLVKGEGKVFVGDRALKDYFQVPRLRDAVMAPFTRLKIDNFDVRAKVQGGGVNSQAEAIRLGIARALVASDASLKKQLRTLGFMTRDSRAVERKKYGLKKARRSPQWAKR</sequence>
<dbReference type="AlphaFoldDB" id="A0A1G2CAZ9"/>
<dbReference type="GO" id="GO:0005737">
    <property type="term" value="C:cytoplasm"/>
    <property type="evidence" value="ECO:0007669"/>
    <property type="project" value="UniProtKB-ARBA"/>
</dbReference>
<keyword evidence="3 5" id="KW-0687">Ribonucleoprotein</keyword>
<dbReference type="InterPro" id="IPR020568">
    <property type="entry name" value="Ribosomal_Su5_D2-typ_SF"/>
</dbReference>
<dbReference type="HAMAP" id="MF_00532_B">
    <property type="entry name" value="Ribosomal_uS9_B"/>
    <property type="match status" value="1"/>
</dbReference>
<organism evidence="7 8">
    <name type="scientific">Candidatus Liptonbacteria bacterium RIFCSPHIGHO2_01_FULL_57_28</name>
    <dbReference type="NCBI Taxonomy" id="1798647"/>
    <lineage>
        <taxon>Bacteria</taxon>
        <taxon>Candidatus Liptoniibacteriota</taxon>
    </lineage>
</organism>
<evidence type="ECO:0000256" key="4">
    <source>
        <dbReference type="ARBA" id="ARBA00035259"/>
    </source>
</evidence>
<reference evidence="7 8" key="1">
    <citation type="journal article" date="2016" name="Nat. Commun.">
        <title>Thousands of microbial genomes shed light on interconnected biogeochemical processes in an aquifer system.</title>
        <authorList>
            <person name="Anantharaman K."/>
            <person name="Brown C.T."/>
            <person name="Hug L.A."/>
            <person name="Sharon I."/>
            <person name="Castelle C.J."/>
            <person name="Probst A.J."/>
            <person name="Thomas B.C."/>
            <person name="Singh A."/>
            <person name="Wilkins M.J."/>
            <person name="Karaoz U."/>
            <person name="Brodie E.L."/>
            <person name="Williams K.H."/>
            <person name="Hubbard S.S."/>
            <person name="Banfield J.F."/>
        </authorList>
    </citation>
    <scope>NUCLEOTIDE SEQUENCE [LARGE SCALE GENOMIC DNA]</scope>
</reference>
<evidence type="ECO:0000256" key="5">
    <source>
        <dbReference type="HAMAP-Rule" id="MF_00532"/>
    </source>
</evidence>
<dbReference type="GO" id="GO:0015935">
    <property type="term" value="C:small ribosomal subunit"/>
    <property type="evidence" value="ECO:0007669"/>
    <property type="project" value="UniProtKB-ARBA"/>
</dbReference>
<keyword evidence="2 5" id="KW-0689">Ribosomal protein</keyword>
<evidence type="ECO:0000256" key="3">
    <source>
        <dbReference type="ARBA" id="ARBA00023274"/>
    </source>
</evidence>
<dbReference type="InterPro" id="IPR000754">
    <property type="entry name" value="Ribosomal_uS9"/>
</dbReference>
<dbReference type="Gene3D" id="3.30.230.10">
    <property type="match status" value="1"/>
</dbReference>
<protein>
    <recommendedName>
        <fullName evidence="4 5">Small ribosomal subunit protein uS9</fullName>
    </recommendedName>
</protein>
<dbReference type="InterPro" id="IPR014721">
    <property type="entry name" value="Ribsml_uS5_D2-typ_fold_subgr"/>
</dbReference>
<dbReference type="FunFam" id="3.30.230.10:FF:000001">
    <property type="entry name" value="30S ribosomal protein S9"/>
    <property type="match status" value="1"/>
</dbReference>
<gene>
    <name evidence="5" type="primary">rpsI</name>
    <name evidence="7" type="ORF">A2855_01005</name>
</gene>
<evidence type="ECO:0000256" key="6">
    <source>
        <dbReference type="RuleBase" id="RU003815"/>
    </source>
</evidence>
<dbReference type="STRING" id="1798647.A2855_01005"/>
<evidence type="ECO:0000256" key="1">
    <source>
        <dbReference type="ARBA" id="ARBA00005251"/>
    </source>
</evidence>